<name>A0A8T2UPV5_CERRI</name>
<feature type="domain" description="K Homology" evidence="3">
    <location>
        <begin position="313"/>
        <end position="383"/>
    </location>
</feature>
<dbReference type="InterPro" id="IPR004088">
    <property type="entry name" value="KH_dom_type_1"/>
</dbReference>
<dbReference type="InterPro" id="IPR004087">
    <property type="entry name" value="KH_dom"/>
</dbReference>
<comment type="caution">
    <text evidence="4">The sequence shown here is derived from an EMBL/GenBank/DDBJ whole genome shotgun (WGS) entry which is preliminary data.</text>
</comment>
<reference evidence="4" key="1">
    <citation type="submission" date="2021-08" db="EMBL/GenBank/DDBJ databases">
        <title>WGS assembly of Ceratopteris richardii.</title>
        <authorList>
            <person name="Marchant D.B."/>
            <person name="Chen G."/>
            <person name="Jenkins J."/>
            <person name="Shu S."/>
            <person name="Leebens-Mack J."/>
            <person name="Grimwood J."/>
            <person name="Schmutz J."/>
            <person name="Soltis P."/>
            <person name="Soltis D."/>
            <person name="Chen Z.-H."/>
        </authorList>
    </citation>
    <scope>NUCLEOTIDE SEQUENCE</scope>
    <source>
        <strain evidence="4">Whitten #5841</strain>
        <tissue evidence="4">Leaf</tissue>
    </source>
</reference>
<dbReference type="SUPFAM" id="SSF54791">
    <property type="entry name" value="Eukaryotic type KH-domain (KH-domain type I)"/>
    <property type="match status" value="3"/>
</dbReference>
<protein>
    <recommendedName>
        <fullName evidence="3">K Homology domain-containing protein</fullName>
    </recommendedName>
</protein>
<organism evidence="4 5">
    <name type="scientific">Ceratopteris richardii</name>
    <name type="common">Triangle waterfern</name>
    <dbReference type="NCBI Taxonomy" id="49495"/>
    <lineage>
        <taxon>Eukaryota</taxon>
        <taxon>Viridiplantae</taxon>
        <taxon>Streptophyta</taxon>
        <taxon>Embryophyta</taxon>
        <taxon>Tracheophyta</taxon>
        <taxon>Polypodiopsida</taxon>
        <taxon>Polypodiidae</taxon>
        <taxon>Polypodiales</taxon>
        <taxon>Pteridineae</taxon>
        <taxon>Pteridaceae</taxon>
        <taxon>Parkerioideae</taxon>
        <taxon>Ceratopteris</taxon>
    </lineage>
</organism>
<dbReference type="Pfam" id="PF00013">
    <property type="entry name" value="KH_1"/>
    <property type="match status" value="3"/>
</dbReference>
<evidence type="ECO:0000256" key="1">
    <source>
        <dbReference type="ARBA" id="ARBA00022737"/>
    </source>
</evidence>
<dbReference type="InterPro" id="IPR036612">
    <property type="entry name" value="KH_dom_type_1_sf"/>
</dbReference>
<keyword evidence="1" id="KW-0677">Repeat</keyword>
<dbReference type="SMART" id="SM00322">
    <property type="entry name" value="KH"/>
    <property type="match status" value="3"/>
</dbReference>
<feature type="domain" description="K Homology" evidence="3">
    <location>
        <begin position="44"/>
        <end position="117"/>
    </location>
</feature>
<evidence type="ECO:0000259" key="3">
    <source>
        <dbReference type="SMART" id="SM00322"/>
    </source>
</evidence>
<evidence type="ECO:0000313" key="5">
    <source>
        <dbReference type="Proteomes" id="UP000825935"/>
    </source>
</evidence>
<dbReference type="Proteomes" id="UP000825935">
    <property type="component" value="Chromosome 6"/>
</dbReference>
<feature type="domain" description="K Homology" evidence="3">
    <location>
        <begin position="136"/>
        <end position="211"/>
    </location>
</feature>
<dbReference type="CDD" id="cd22460">
    <property type="entry name" value="KH-I_PEPPER_rpt2_like"/>
    <property type="match status" value="1"/>
</dbReference>
<dbReference type="GO" id="GO:0003723">
    <property type="term" value="F:RNA binding"/>
    <property type="evidence" value="ECO:0007669"/>
    <property type="project" value="UniProtKB-UniRule"/>
</dbReference>
<keyword evidence="2" id="KW-0694">RNA-binding</keyword>
<dbReference type="PANTHER" id="PTHR10288">
    <property type="entry name" value="KH DOMAIN CONTAINING RNA BINDING PROTEIN"/>
    <property type="match status" value="1"/>
</dbReference>
<evidence type="ECO:0000313" key="4">
    <source>
        <dbReference type="EMBL" id="KAH7435414.1"/>
    </source>
</evidence>
<accession>A0A8T2UPV5</accession>
<dbReference type="OMA" id="CMAGITI"/>
<dbReference type="Gene3D" id="3.30.310.210">
    <property type="match status" value="1"/>
</dbReference>
<dbReference type="AlphaFoldDB" id="A0A8T2UPV5"/>
<dbReference type="CDD" id="cd22461">
    <property type="entry name" value="KH-I_PEPPER_like_rpt3"/>
    <property type="match status" value="1"/>
</dbReference>
<keyword evidence="5" id="KW-1185">Reference proteome</keyword>
<dbReference type="Gene3D" id="3.30.1370.10">
    <property type="entry name" value="K Homology domain, type 1"/>
    <property type="match status" value="1"/>
</dbReference>
<dbReference type="OrthoDB" id="442947at2759"/>
<dbReference type="EMBL" id="CM035411">
    <property type="protein sequence ID" value="KAH7435414.1"/>
    <property type="molecule type" value="Genomic_DNA"/>
</dbReference>
<sequence>MESRTAALRSGAVFEVEFPTSGQKRDHDVEQMNLDDNKWPGWPGFNVFRLIIPIHKVGGVIGRKGELIKKMCEETRSRIKILDPFPGASERVVMVSARDELEAAISPAMDGLLRVHKHIMDGSDGEIGSKVQSSNSSVTSKLLVPGIQGGSLIGKQGVVVKSIQDASGANVRLLSADEVPSFGLPDDRVVQVEGEVARVSRAMELILSHLRKFLVDHSILPLFEVHRAAQPSSQQAVLQPFQGPHVPFSFSNTAGSGSGKAQGYLDPAFHADSFQVADVYNSQSHHDLSLYGRSLGVGGQNMHATRAPVPIITQVTQKMQIPLSYADTIIGTAGANISHMRRTSGATITVQESRGVHGEMTVEIHGTASQVQVAEQMIQKCMAGITIASTNRADSSYGSYSSQNTYPSVTGTMPSFASAIPYGSSAYDNSYTY</sequence>
<proteinExistence type="predicted"/>
<dbReference type="PROSITE" id="PS50084">
    <property type="entry name" value="KH_TYPE_1"/>
    <property type="match status" value="3"/>
</dbReference>
<dbReference type="CDD" id="cd22459">
    <property type="entry name" value="KH-I_PEPPER_rpt1_like"/>
    <property type="match status" value="1"/>
</dbReference>
<evidence type="ECO:0000256" key="2">
    <source>
        <dbReference type="PROSITE-ProRule" id="PRU00117"/>
    </source>
</evidence>
<gene>
    <name evidence="4" type="ORF">KP509_06G063800</name>
</gene>